<dbReference type="Proteomes" id="UP000472271">
    <property type="component" value="Unassembled WGS sequence"/>
</dbReference>
<dbReference type="GO" id="GO:0017046">
    <property type="term" value="F:peptide hormone binding"/>
    <property type="evidence" value="ECO:0007669"/>
    <property type="project" value="TreeGrafter"/>
</dbReference>
<comment type="subcellular location">
    <subcellularLocation>
        <location evidence="1">Membrane</location>
        <topology evidence="1">Multi-pass membrane protein</topology>
    </subcellularLocation>
</comment>
<dbReference type="PANTHER" id="PTHR45620:SF6">
    <property type="entry name" value="GROWTH HORMONE-RELEASING HORMONE-LIKE PEPTIDE RECEPTOR"/>
    <property type="match status" value="1"/>
</dbReference>
<evidence type="ECO:0000256" key="3">
    <source>
        <dbReference type="ARBA" id="ARBA00022989"/>
    </source>
</evidence>
<dbReference type="Gene3D" id="1.20.1070.10">
    <property type="entry name" value="Rhodopsin 7-helix transmembrane proteins"/>
    <property type="match status" value="1"/>
</dbReference>
<dbReference type="SUPFAM" id="SSF81321">
    <property type="entry name" value="Family A G protein-coupled receptor-like"/>
    <property type="match status" value="1"/>
</dbReference>
<name>A0A672YT89_9TELE</name>
<feature type="transmembrane region" description="Helical" evidence="5">
    <location>
        <begin position="163"/>
        <end position="181"/>
    </location>
</feature>
<accession>A0A672YT89</accession>
<keyword evidence="4 5" id="KW-0472">Membrane</keyword>
<dbReference type="PROSITE" id="PS00650">
    <property type="entry name" value="G_PROTEIN_RECEP_F2_2"/>
    <property type="match status" value="1"/>
</dbReference>
<feature type="transmembrane region" description="Helical" evidence="5">
    <location>
        <begin position="325"/>
        <end position="344"/>
    </location>
</feature>
<evidence type="ECO:0000256" key="1">
    <source>
        <dbReference type="ARBA" id="ARBA00004141"/>
    </source>
</evidence>
<feature type="transmembrane region" description="Helical" evidence="5">
    <location>
        <begin position="217"/>
        <end position="237"/>
    </location>
</feature>
<dbReference type="InterPro" id="IPR000832">
    <property type="entry name" value="GPCR_2_secretin-like"/>
</dbReference>
<reference evidence="7" key="2">
    <citation type="submission" date="2025-09" db="UniProtKB">
        <authorList>
            <consortium name="Ensembl"/>
        </authorList>
    </citation>
    <scope>IDENTIFICATION</scope>
</reference>
<dbReference type="FunFam" id="1.20.1070.10:FF:000490">
    <property type="entry name" value="Growth hormone releasing hormone receptor 2"/>
    <property type="match status" value="1"/>
</dbReference>
<keyword evidence="3 5" id="KW-1133">Transmembrane helix</keyword>
<evidence type="ECO:0000256" key="5">
    <source>
        <dbReference type="SAM" id="Phobius"/>
    </source>
</evidence>
<feature type="transmembrane region" description="Helical" evidence="5">
    <location>
        <begin position="244"/>
        <end position="263"/>
    </location>
</feature>
<organism evidence="7 8">
    <name type="scientific">Sphaeramia orbicularis</name>
    <name type="common">orbiculate cardinalfish</name>
    <dbReference type="NCBI Taxonomy" id="375764"/>
    <lineage>
        <taxon>Eukaryota</taxon>
        <taxon>Metazoa</taxon>
        <taxon>Chordata</taxon>
        <taxon>Craniata</taxon>
        <taxon>Vertebrata</taxon>
        <taxon>Euteleostomi</taxon>
        <taxon>Actinopterygii</taxon>
        <taxon>Neopterygii</taxon>
        <taxon>Teleostei</taxon>
        <taxon>Neoteleostei</taxon>
        <taxon>Acanthomorphata</taxon>
        <taxon>Gobiaria</taxon>
        <taxon>Kurtiformes</taxon>
        <taxon>Apogonoidei</taxon>
        <taxon>Apogonidae</taxon>
        <taxon>Apogoninae</taxon>
        <taxon>Sphaeramia</taxon>
    </lineage>
</organism>
<reference evidence="7" key="1">
    <citation type="submission" date="2025-08" db="UniProtKB">
        <authorList>
            <consortium name="Ensembl"/>
        </authorList>
    </citation>
    <scope>IDENTIFICATION</scope>
</reference>
<keyword evidence="2 5" id="KW-0812">Transmembrane</keyword>
<dbReference type="PANTHER" id="PTHR45620">
    <property type="entry name" value="PDF RECEPTOR-LIKE PROTEIN-RELATED"/>
    <property type="match status" value="1"/>
</dbReference>
<dbReference type="InterPro" id="IPR050332">
    <property type="entry name" value="GPCR_2"/>
</dbReference>
<dbReference type="Pfam" id="PF00002">
    <property type="entry name" value="7tm_2"/>
    <property type="match status" value="1"/>
</dbReference>
<feature type="transmembrane region" description="Helical" evidence="5">
    <location>
        <begin position="356"/>
        <end position="377"/>
    </location>
</feature>
<evidence type="ECO:0000313" key="7">
    <source>
        <dbReference type="Ensembl" id="ENSSORP00005007765.1"/>
    </source>
</evidence>
<dbReference type="GO" id="GO:0005886">
    <property type="term" value="C:plasma membrane"/>
    <property type="evidence" value="ECO:0007669"/>
    <property type="project" value="TreeGrafter"/>
</dbReference>
<feature type="domain" description="G-protein coupled receptors family 2 profile 2" evidence="6">
    <location>
        <begin position="129"/>
        <end position="378"/>
    </location>
</feature>
<protein>
    <recommendedName>
        <fullName evidence="6">G-protein coupled receptors family 2 profile 2 domain-containing protein</fullName>
    </recommendedName>
</protein>
<sequence>MFVNVNFFYTKTKRTFDVVYFWTILFLFDWSGPCSRVSEQGLVCPAVSLSVVGGTFRRGVWSAFLGVGFVRSLSRSSKLCLSSGSVSRSCTEDGWSDVQPAYEDACTAVKGSVLLLSWLHLLKPLSRLLRQVYTAGYATSLASLISAIFVFAAFRKFHCTRNYIHINLFLSFILRASAVFIKDRVLFSDEDLDHCFMSTPSCKAAVAFFHFSILANYFWLLVEGLYLQTLLALTFVFHNKFFWCYLLIGWGGYTFCLVGTRSVRCLRSVCWDDTDVSFIWWIIKAPITASLLVNFIIFINVIRILVQKLRSPAVGGNDTGHFKRLAKSTLLLIPLFGMHYMVFAFLPENTGTDARIFIELGLGSFQGFVVALLYCFLNGEVSGSQLHNNYTTTTQQQLYNSLSHSDIKQSNGSCRKELLLRSVLDWGGGVSVCG</sequence>
<evidence type="ECO:0000256" key="4">
    <source>
        <dbReference type="ARBA" id="ARBA00023136"/>
    </source>
</evidence>
<evidence type="ECO:0000256" key="2">
    <source>
        <dbReference type="ARBA" id="ARBA00022692"/>
    </source>
</evidence>
<feature type="transmembrane region" description="Helical" evidence="5">
    <location>
        <begin position="278"/>
        <end position="305"/>
    </location>
</feature>
<proteinExistence type="predicted"/>
<dbReference type="Ensembl" id="ENSSORT00005008048.1">
    <property type="protein sequence ID" value="ENSSORP00005007765.1"/>
    <property type="gene ID" value="ENSSORG00005004043.1"/>
</dbReference>
<keyword evidence="8" id="KW-1185">Reference proteome</keyword>
<dbReference type="GO" id="GO:0008528">
    <property type="term" value="F:G protein-coupled peptide receptor activity"/>
    <property type="evidence" value="ECO:0007669"/>
    <property type="project" value="TreeGrafter"/>
</dbReference>
<gene>
    <name evidence="7" type="primary">LOC115416745</name>
</gene>
<dbReference type="PRINTS" id="PR00249">
    <property type="entry name" value="GPCRSECRETIN"/>
</dbReference>
<dbReference type="PROSITE" id="PS50261">
    <property type="entry name" value="G_PROTEIN_RECEP_F2_4"/>
    <property type="match status" value="1"/>
</dbReference>
<dbReference type="GO" id="GO:0007188">
    <property type="term" value="P:adenylate cyclase-modulating G protein-coupled receptor signaling pathway"/>
    <property type="evidence" value="ECO:0007669"/>
    <property type="project" value="TreeGrafter"/>
</dbReference>
<dbReference type="GO" id="GO:0007166">
    <property type="term" value="P:cell surface receptor signaling pathway"/>
    <property type="evidence" value="ECO:0007669"/>
    <property type="project" value="InterPro"/>
</dbReference>
<dbReference type="AlphaFoldDB" id="A0A672YT89"/>
<dbReference type="InterPro" id="IPR017983">
    <property type="entry name" value="GPCR_2_secretin-like_CS"/>
</dbReference>
<evidence type="ECO:0000259" key="6">
    <source>
        <dbReference type="PROSITE" id="PS50261"/>
    </source>
</evidence>
<dbReference type="InterPro" id="IPR017981">
    <property type="entry name" value="GPCR_2-like_7TM"/>
</dbReference>
<evidence type="ECO:0000313" key="8">
    <source>
        <dbReference type="Proteomes" id="UP000472271"/>
    </source>
</evidence>
<feature type="transmembrane region" description="Helical" evidence="5">
    <location>
        <begin position="132"/>
        <end position="154"/>
    </location>
</feature>